<evidence type="ECO:0000259" key="3">
    <source>
        <dbReference type="Pfam" id="PF13827"/>
    </source>
</evidence>
<evidence type="ECO:0000256" key="1">
    <source>
        <dbReference type="SAM" id="MobiDB-lite"/>
    </source>
</evidence>
<feature type="chain" id="PRO_5014763915" description="DUF4189 domain-containing protein" evidence="2">
    <location>
        <begin position="23"/>
        <end position="279"/>
    </location>
</feature>
<name>A0A2N9LSU3_9BACT</name>
<feature type="compositionally biased region" description="Low complexity" evidence="1">
    <location>
        <begin position="269"/>
        <end position="279"/>
    </location>
</feature>
<proteinExistence type="predicted"/>
<evidence type="ECO:0000256" key="2">
    <source>
        <dbReference type="SAM" id="SignalP"/>
    </source>
</evidence>
<accession>A0A2N9LSU3</accession>
<feature type="region of interest" description="Disordered" evidence="1">
    <location>
        <begin position="259"/>
        <end position="279"/>
    </location>
</feature>
<evidence type="ECO:0000313" key="4">
    <source>
        <dbReference type="EMBL" id="SPE26312.1"/>
    </source>
</evidence>
<organism evidence="4 5">
    <name type="scientific">Candidatus Sulfuritelmatomonas gaucii</name>
    <dbReference type="NCBI Taxonomy" id="2043161"/>
    <lineage>
        <taxon>Bacteria</taxon>
        <taxon>Pseudomonadati</taxon>
        <taxon>Acidobacteriota</taxon>
        <taxon>Terriglobia</taxon>
        <taxon>Terriglobales</taxon>
        <taxon>Acidobacteriaceae</taxon>
        <taxon>Candidatus Sulfuritelmatomonas</taxon>
    </lineage>
</organism>
<keyword evidence="2" id="KW-0732">Signal</keyword>
<feature type="signal peptide" evidence="2">
    <location>
        <begin position="1"/>
        <end position="22"/>
    </location>
</feature>
<dbReference type="EMBL" id="OKRB01000113">
    <property type="protein sequence ID" value="SPE26312.1"/>
    <property type="molecule type" value="Genomic_DNA"/>
</dbReference>
<dbReference type="Pfam" id="PF13827">
    <property type="entry name" value="DUF4189"/>
    <property type="match status" value="1"/>
</dbReference>
<reference evidence="5" key="1">
    <citation type="submission" date="2018-02" db="EMBL/GenBank/DDBJ databases">
        <authorList>
            <person name="Hausmann B."/>
        </authorList>
    </citation>
    <scope>NUCLEOTIDE SEQUENCE [LARGE SCALE GENOMIC DNA]</scope>
    <source>
        <strain evidence="5">Peat soil MAG SbA5</strain>
    </source>
</reference>
<sequence length="279" mass="29086">MPTSVFPQNSRRLFVLTVIAMAATAVTRASCQNTSDLGDACQLSNSPQACASLAKSWNPKASATLYTGLALSNNTTKAGVAHGQTSKSAAEQAALANCRAVGANDCTIARSDANMCTGYALSVTKTAAYTKTDRGAGFNTDRAAAGAMALAECRNTGGQQCVLLATPCASDNPAYPSRLPMPAGGEPGSVDPHWVGTWALDINSENGGRWVWQISSSGTYELHSEAFDGTPTNVGTLSAQGGHYTLHATNITWGERLITTNSARRTPRRVSSTTRGTHP</sequence>
<evidence type="ECO:0000313" key="5">
    <source>
        <dbReference type="Proteomes" id="UP000239735"/>
    </source>
</evidence>
<dbReference type="Proteomes" id="UP000239735">
    <property type="component" value="Unassembled WGS sequence"/>
</dbReference>
<feature type="domain" description="DUF4189" evidence="3">
    <location>
        <begin position="66"/>
        <end position="168"/>
    </location>
</feature>
<gene>
    <name evidence="4" type="ORF">SBA5_540070</name>
</gene>
<dbReference type="OrthoDB" id="5956360at2"/>
<protein>
    <recommendedName>
        <fullName evidence="3">DUF4189 domain-containing protein</fullName>
    </recommendedName>
</protein>
<dbReference type="AlphaFoldDB" id="A0A2N9LSU3"/>
<dbReference type="InterPro" id="IPR025240">
    <property type="entry name" value="DUF4189"/>
</dbReference>